<feature type="compositionally biased region" description="Low complexity" evidence="1">
    <location>
        <begin position="7"/>
        <end position="18"/>
    </location>
</feature>
<comment type="caution">
    <text evidence="2">The sequence shown here is derived from an EMBL/GenBank/DDBJ whole genome shotgun (WGS) entry which is preliminary data.</text>
</comment>
<name>A0ABR2LGP8_9ASPA</name>
<keyword evidence="3" id="KW-1185">Reference proteome</keyword>
<accession>A0ABR2LGP8</accession>
<dbReference type="EMBL" id="JBBWWR010000020">
    <property type="protein sequence ID" value="KAK8940188.1"/>
    <property type="molecule type" value="Genomic_DNA"/>
</dbReference>
<dbReference type="Proteomes" id="UP001412067">
    <property type="component" value="Unassembled WGS sequence"/>
</dbReference>
<feature type="region of interest" description="Disordered" evidence="1">
    <location>
        <begin position="1"/>
        <end position="35"/>
    </location>
</feature>
<evidence type="ECO:0000256" key="1">
    <source>
        <dbReference type="SAM" id="MobiDB-lite"/>
    </source>
</evidence>
<organism evidence="2 3">
    <name type="scientific">Platanthera guangdongensis</name>
    <dbReference type="NCBI Taxonomy" id="2320717"/>
    <lineage>
        <taxon>Eukaryota</taxon>
        <taxon>Viridiplantae</taxon>
        <taxon>Streptophyta</taxon>
        <taxon>Embryophyta</taxon>
        <taxon>Tracheophyta</taxon>
        <taxon>Spermatophyta</taxon>
        <taxon>Magnoliopsida</taxon>
        <taxon>Liliopsida</taxon>
        <taxon>Asparagales</taxon>
        <taxon>Orchidaceae</taxon>
        <taxon>Orchidoideae</taxon>
        <taxon>Orchideae</taxon>
        <taxon>Orchidinae</taxon>
        <taxon>Platanthera</taxon>
    </lineage>
</organism>
<evidence type="ECO:0000313" key="3">
    <source>
        <dbReference type="Proteomes" id="UP001412067"/>
    </source>
</evidence>
<evidence type="ECO:0000313" key="2">
    <source>
        <dbReference type="EMBL" id="KAK8940188.1"/>
    </source>
</evidence>
<reference evidence="2 3" key="1">
    <citation type="journal article" date="2022" name="Nat. Plants">
        <title>Genomes of leafy and leafless Platanthera orchids illuminate the evolution of mycoheterotrophy.</title>
        <authorList>
            <person name="Li M.H."/>
            <person name="Liu K.W."/>
            <person name="Li Z."/>
            <person name="Lu H.C."/>
            <person name="Ye Q.L."/>
            <person name="Zhang D."/>
            <person name="Wang J.Y."/>
            <person name="Li Y.F."/>
            <person name="Zhong Z.M."/>
            <person name="Liu X."/>
            <person name="Yu X."/>
            <person name="Liu D.K."/>
            <person name="Tu X.D."/>
            <person name="Liu B."/>
            <person name="Hao Y."/>
            <person name="Liao X.Y."/>
            <person name="Jiang Y.T."/>
            <person name="Sun W.H."/>
            <person name="Chen J."/>
            <person name="Chen Y.Q."/>
            <person name="Ai Y."/>
            <person name="Zhai J.W."/>
            <person name="Wu S.S."/>
            <person name="Zhou Z."/>
            <person name="Hsiao Y.Y."/>
            <person name="Wu W.L."/>
            <person name="Chen Y.Y."/>
            <person name="Lin Y.F."/>
            <person name="Hsu J.L."/>
            <person name="Li C.Y."/>
            <person name="Wang Z.W."/>
            <person name="Zhao X."/>
            <person name="Zhong W.Y."/>
            <person name="Ma X.K."/>
            <person name="Ma L."/>
            <person name="Huang J."/>
            <person name="Chen G.Z."/>
            <person name="Huang M.Z."/>
            <person name="Huang L."/>
            <person name="Peng D.H."/>
            <person name="Luo Y.B."/>
            <person name="Zou S.Q."/>
            <person name="Chen S.P."/>
            <person name="Lan S."/>
            <person name="Tsai W.C."/>
            <person name="Van de Peer Y."/>
            <person name="Liu Z.J."/>
        </authorList>
    </citation>
    <scope>NUCLEOTIDE SEQUENCE [LARGE SCALE GENOMIC DNA]</scope>
    <source>
        <strain evidence="2">Lor288</strain>
    </source>
</reference>
<sequence>MPSTPGSRQKSSSQFSSKPALPQRSRRQQDWPNNIPIYNSVHWGRRFPASTETSFGGKISWVTDAR</sequence>
<proteinExistence type="predicted"/>
<gene>
    <name evidence="2" type="ORF">KSP40_PGU022381</name>
</gene>
<protein>
    <submittedName>
        <fullName evidence="2">Uncharacterized protein</fullName>
    </submittedName>
</protein>